<gene>
    <name evidence="10" type="ORF">SAMEA1982600_04391</name>
</gene>
<evidence type="ECO:0000313" key="11">
    <source>
        <dbReference type="Proteomes" id="UP000077037"/>
    </source>
</evidence>
<dbReference type="Pfam" id="PF00034">
    <property type="entry name" value="Cytochrom_C"/>
    <property type="match status" value="2"/>
</dbReference>
<keyword evidence="4" id="KW-0249">Electron transport</keyword>
<sequence length="309" mass="31670">MDKTNSGIAVVLALVFGAPIVTLVATWHQMGNSGGDSLIRATAVRQPVPPAQAAAVPNAQGQPGVPASQASPPAPVGASAPAASGSQSAPRPQAAQPEPGRSAQDFTAFKPPWQDALEKADPKAGAQLASAGRPQAGVQACVACHGQQGISPAGSNFPNLAGLKAEYLAKQLTDYHDGKRNHPLMGMIAKGLTPEEIGHLARYYASLPAPAASAAAGPESARTLDALGDNNRALPACANCHGLQGRGEGPLLPRLAGQPKGYFIDQMNAFRGGQRANDDVGVMRAFVQRLTVQEIEALGEYYAGAVPSK</sequence>
<evidence type="ECO:0000256" key="6">
    <source>
        <dbReference type="PROSITE-ProRule" id="PRU00433"/>
    </source>
</evidence>
<reference evidence="10 11" key="1">
    <citation type="submission" date="2016-03" db="EMBL/GenBank/DDBJ databases">
        <authorList>
            <consortium name="Pathogen Informatics"/>
        </authorList>
    </citation>
    <scope>NUCLEOTIDE SEQUENCE [LARGE SCALE GENOMIC DNA]</scope>
    <source>
        <strain evidence="10 11">NCTC13364</strain>
    </source>
</reference>
<keyword evidence="2 6" id="KW-0349">Heme</keyword>
<feature type="domain" description="Cytochrome c" evidence="9">
    <location>
        <begin position="120"/>
        <end position="208"/>
    </location>
</feature>
<dbReference type="PANTHER" id="PTHR33751:SF9">
    <property type="entry name" value="CYTOCHROME C4"/>
    <property type="match status" value="1"/>
</dbReference>
<dbReference type="RefSeq" id="WP_066419093.1">
    <property type="nucleotide sequence ID" value="NZ_FKBS01000025.1"/>
</dbReference>
<dbReference type="InterPro" id="IPR050597">
    <property type="entry name" value="Cytochrome_c_Oxidase_Subunit"/>
</dbReference>
<dbReference type="GO" id="GO:0046872">
    <property type="term" value="F:metal ion binding"/>
    <property type="evidence" value="ECO:0007669"/>
    <property type="project" value="UniProtKB-KW"/>
</dbReference>
<evidence type="ECO:0000256" key="8">
    <source>
        <dbReference type="SAM" id="Phobius"/>
    </source>
</evidence>
<feature type="domain" description="Cytochrome c" evidence="9">
    <location>
        <begin position="212"/>
        <end position="306"/>
    </location>
</feature>
<keyword evidence="1" id="KW-0813">Transport</keyword>
<proteinExistence type="predicted"/>
<evidence type="ECO:0000256" key="2">
    <source>
        <dbReference type="ARBA" id="ARBA00022617"/>
    </source>
</evidence>
<dbReference type="InterPro" id="IPR036909">
    <property type="entry name" value="Cyt_c-like_dom_sf"/>
</dbReference>
<evidence type="ECO:0000259" key="9">
    <source>
        <dbReference type="PROSITE" id="PS51007"/>
    </source>
</evidence>
<organism evidence="10 11">
    <name type="scientific">Bordetella ansorpii</name>
    <dbReference type="NCBI Taxonomy" id="288768"/>
    <lineage>
        <taxon>Bacteria</taxon>
        <taxon>Pseudomonadati</taxon>
        <taxon>Pseudomonadota</taxon>
        <taxon>Betaproteobacteria</taxon>
        <taxon>Burkholderiales</taxon>
        <taxon>Alcaligenaceae</taxon>
        <taxon>Bordetella</taxon>
    </lineage>
</organism>
<evidence type="ECO:0000256" key="7">
    <source>
        <dbReference type="SAM" id="MobiDB-lite"/>
    </source>
</evidence>
<protein>
    <submittedName>
        <fullName evidence="10">Cytochrome c-552 (Cytochrome c552)</fullName>
    </submittedName>
</protein>
<evidence type="ECO:0000256" key="5">
    <source>
        <dbReference type="ARBA" id="ARBA00023004"/>
    </source>
</evidence>
<evidence type="ECO:0000256" key="4">
    <source>
        <dbReference type="ARBA" id="ARBA00022982"/>
    </source>
</evidence>
<dbReference type="SUPFAM" id="SSF46626">
    <property type="entry name" value="Cytochrome c"/>
    <property type="match status" value="2"/>
</dbReference>
<evidence type="ECO:0000256" key="3">
    <source>
        <dbReference type="ARBA" id="ARBA00022723"/>
    </source>
</evidence>
<keyword evidence="8" id="KW-1133">Transmembrane helix</keyword>
<feature type="transmembrane region" description="Helical" evidence="8">
    <location>
        <begin position="6"/>
        <end position="27"/>
    </location>
</feature>
<dbReference type="OrthoDB" id="9773456at2"/>
<dbReference type="Gene3D" id="1.10.760.10">
    <property type="entry name" value="Cytochrome c-like domain"/>
    <property type="match status" value="2"/>
</dbReference>
<feature type="region of interest" description="Disordered" evidence="7">
    <location>
        <begin position="50"/>
        <end position="107"/>
    </location>
</feature>
<keyword evidence="5 6" id="KW-0408">Iron</keyword>
<dbReference type="EMBL" id="FKBS01000025">
    <property type="protein sequence ID" value="SAI52141.1"/>
    <property type="molecule type" value="Genomic_DNA"/>
</dbReference>
<keyword evidence="8" id="KW-0812">Transmembrane</keyword>
<dbReference type="AlphaFoldDB" id="A0A157R217"/>
<feature type="compositionally biased region" description="Low complexity" evidence="7">
    <location>
        <begin position="50"/>
        <end position="100"/>
    </location>
</feature>
<keyword evidence="8" id="KW-0472">Membrane</keyword>
<dbReference type="PANTHER" id="PTHR33751">
    <property type="entry name" value="CBB3-TYPE CYTOCHROME C OXIDASE SUBUNIT FIXP"/>
    <property type="match status" value="1"/>
</dbReference>
<dbReference type="GO" id="GO:0009055">
    <property type="term" value="F:electron transfer activity"/>
    <property type="evidence" value="ECO:0007669"/>
    <property type="project" value="InterPro"/>
</dbReference>
<dbReference type="Proteomes" id="UP000077037">
    <property type="component" value="Unassembled WGS sequence"/>
</dbReference>
<evidence type="ECO:0000256" key="1">
    <source>
        <dbReference type="ARBA" id="ARBA00022448"/>
    </source>
</evidence>
<keyword evidence="3 6" id="KW-0479">Metal-binding</keyword>
<dbReference type="InterPro" id="IPR009056">
    <property type="entry name" value="Cyt_c-like_dom"/>
</dbReference>
<accession>A0A157R217</accession>
<evidence type="ECO:0000313" key="10">
    <source>
        <dbReference type="EMBL" id="SAI52141.1"/>
    </source>
</evidence>
<dbReference type="GO" id="GO:0020037">
    <property type="term" value="F:heme binding"/>
    <property type="evidence" value="ECO:0007669"/>
    <property type="project" value="InterPro"/>
</dbReference>
<name>A0A157R217_9BORD</name>
<dbReference type="PROSITE" id="PS51007">
    <property type="entry name" value="CYTC"/>
    <property type="match status" value="2"/>
</dbReference>